<feature type="transmembrane region" description="Helical" evidence="1">
    <location>
        <begin position="45"/>
        <end position="69"/>
    </location>
</feature>
<gene>
    <name evidence="2" type="ORF">GS399_09575</name>
</gene>
<reference evidence="2 3" key="1">
    <citation type="submission" date="2019-11" db="EMBL/GenBank/DDBJ databases">
        <title>Pedobacter sp. HMF7647 Genome sequencing and assembly.</title>
        <authorList>
            <person name="Kang H."/>
            <person name="Kim H."/>
            <person name="Joh K."/>
        </authorList>
    </citation>
    <scope>NUCLEOTIDE SEQUENCE [LARGE SCALE GENOMIC DNA]</scope>
    <source>
        <strain evidence="2 3">HMF7647</strain>
    </source>
</reference>
<dbReference type="EMBL" id="WVHT01000004">
    <property type="protein sequence ID" value="MXV51217.1"/>
    <property type="molecule type" value="Genomic_DNA"/>
</dbReference>
<feature type="transmembrane region" description="Helical" evidence="1">
    <location>
        <begin position="237"/>
        <end position="257"/>
    </location>
</feature>
<organism evidence="2 3">
    <name type="scientific">Hufsiella arboris</name>
    <dbReference type="NCBI Taxonomy" id="2695275"/>
    <lineage>
        <taxon>Bacteria</taxon>
        <taxon>Pseudomonadati</taxon>
        <taxon>Bacteroidota</taxon>
        <taxon>Sphingobacteriia</taxon>
        <taxon>Sphingobacteriales</taxon>
        <taxon>Sphingobacteriaceae</taxon>
        <taxon>Hufsiella</taxon>
    </lineage>
</organism>
<keyword evidence="1" id="KW-0472">Membrane</keyword>
<keyword evidence="3" id="KW-1185">Reference proteome</keyword>
<feature type="transmembrane region" description="Helical" evidence="1">
    <location>
        <begin position="153"/>
        <end position="173"/>
    </location>
</feature>
<feature type="transmembrane region" description="Helical" evidence="1">
    <location>
        <begin position="90"/>
        <end position="107"/>
    </location>
</feature>
<evidence type="ECO:0000313" key="2">
    <source>
        <dbReference type="EMBL" id="MXV51217.1"/>
    </source>
</evidence>
<dbReference type="PANTHER" id="PTHR33802:SF1">
    <property type="entry name" value="XK-RELATED PROTEIN"/>
    <property type="match status" value="1"/>
</dbReference>
<dbReference type="PROSITE" id="PS51257">
    <property type="entry name" value="PROKAR_LIPOPROTEIN"/>
    <property type="match status" value="1"/>
</dbReference>
<evidence type="ECO:0008006" key="4">
    <source>
        <dbReference type="Google" id="ProtNLM"/>
    </source>
</evidence>
<keyword evidence="1" id="KW-0812">Transmembrane</keyword>
<name>A0A7K1Y9F5_9SPHI</name>
<feature type="transmembrane region" description="Helical" evidence="1">
    <location>
        <begin position="185"/>
        <end position="204"/>
    </location>
</feature>
<proteinExistence type="predicted"/>
<evidence type="ECO:0000313" key="3">
    <source>
        <dbReference type="Proteomes" id="UP000466586"/>
    </source>
</evidence>
<evidence type="ECO:0000256" key="1">
    <source>
        <dbReference type="SAM" id="Phobius"/>
    </source>
</evidence>
<feature type="transmembrane region" description="Helical" evidence="1">
    <location>
        <begin position="113"/>
        <end position="132"/>
    </location>
</feature>
<protein>
    <recommendedName>
        <fullName evidence="4">Tryptophan-rich sensory protein</fullName>
    </recommendedName>
</protein>
<feature type="transmembrane region" description="Helical" evidence="1">
    <location>
        <begin position="7"/>
        <end position="25"/>
    </location>
</feature>
<sequence length="273" mass="30757">MEKRKPLAALNIVFFIVACAVSNLSSFKIFRSRDIGSISDKFGTIFAPTGITFSIWGVIYISLLGFCIYHLRKAYSSDANKESTTEILQINWLFIINNLAVAAWVFAWLYEKLAISVILMLIQLITLLLINIRLSIYDPSRSANSRIFTQWPLSIYFAWICIATIANISTWLVSIGWRGMGISDSYWTIIMIGIASLITLFVVLVRRNVFFGLVVIWALYGIVLKRNEVNGQLYHDVILACWGGIVFIALAAIIQLYKNTRSGSSHVEPVAQI</sequence>
<dbReference type="PANTHER" id="PTHR33802">
    <property type="entry name" value="SI:CH211-161H7.5-RELATED"/>
    <property type="match status" value="1"/>
</dbReference>
<accession>A0A7K1Y9F5</accession>
<comment type="caution">
    <text evidence="2">The sequence shown here is derived from an EMBL/GenBank/DDBJ whole genome shotgun (WGS) entry which is preliminary data.</text>
</comment>
<feature type="transmembrane region" description="Helical" evidence="1">
    <location>
        <begin position="209"/>
        <end position="225"/>
    </location>
</feature>
<dbReference type="Gene3D" id="1.20.1260.100">
    <property type="entry name" value="TspO/MBR protein"/>
    <property type="match status" value="1"/>
</dbReference>
<dbReference type="Proteomes" id="UP000466586">
    <property type="component" value="Unassembled WGS sequence"/>
</dbReference>
<dbReference type="InterPro" id="IPR038330">
    <property type="entry name" value="TspO/MBR-related_sf"/>
</dbReference>
<dbReference type="RefSeq" id="WP_160844403.1">
    <property type="nucleotide sequence ID" value="NZ_WVHT01000004.1"/>
</dbReference>
<keyword evidence="1" id="KW-1133">Transmembrane helix</keyword>
<dbReference type="AlphaFoldDB" id="A0A7K1Y9F5"/>